<dbReference type="InterPro" id="IPR021274">
    <property type="entry name" value="DUF2853"/>
</dbReference>
<accession>A0A516GN66</accession>
<dbReference type="KEGG" id="fop:FNB79_02965"/>
<dbReference type="RefSeq" id="WP_143379883.1">
    <property type="nucleotide sequence ID" value="NZ_CP041637.1"/>
</dbReference>
<dbReference type="AlphaFoldDB" id="A0A516GN66"/>
<dbReference type="Proteomes" id="UP000319209">
    <property type="component" value="Chromosome"/>
</dbReference>
<keyword evidence="2" id="KW-1185">Reference proteome</keyword>
<dbReference type="InterPro" id="IPR023154">
    <property type="entry name" value="Jann4075-like_sf"/>
</dbReference>
<proteinExistence type="predicted"/>
<organism evidence="1 2">
    <name type="scientific">Formosa sediminum</name>
    <dbReference type="NCBI Taxonomy" id="2594004"/>
    <lineage>
        <taxon>Bacteria</taxon>
        <taxon>Pseudomonadati</taxon>
        <taxon>Bacteroidota</taxon>
        <taxon>Flavobacteriia</taxon>
        <taxon>Flavobacteriales</taxon>
        <taxon>Flavobacteriaceae</taxon>
        <taxon>Formosa</taxon>
    </lineage>
</organism>
<dbReference type="Gene3D" id="1.10.238.120">
    <property type="entry name" value="Jann4075-like"/>
    <property type="match status" value="1"/>
</dbReference>
<dbReference type="SUPFAM" id="SSF158587">
    <property type="entry name" value="Jann4075-like"/>
    <property type="match status" value="1"/>
</dbReference>
<evidence type="ECO:0000313" key="1">
    <source>
        <dbReference type="EMBL" id="QDO92976.1"/>
    </source>
</evidence>
<name>A0A516GN66_9FLAO</name>
<protein>
    <submittedName>
        <fullName evidence="1">DUF2853 family protein</fullName>
    </submittedName>
</protein>
<sequence>MSDLKSKLAQLKETALKQLTDCGVSNIDEEKLEVYVNSLKTMVNNKDAVLVSGTDASELETVRRNFVEKKLGIKDKEKAMAAIASVAEKMSAIKMKSRPAFYYLVSEALS</sequence>
<evidence type="ECO:0000313" key="2">
    <source>
        <dbReference type="Proteomes" id="UP000319209"/>
    </source>
</evidence>
<dbReference type="Pfam" id="PF11015">
    <property type="entry name" value="DUF2853"/>
    <property type="match status" value="1"/>
</dbReference>
<dbReference type="EMBL" id="CP041637">
    <property type="protein sequence ID" value="QDO92976.1"/>
    <property type="molecule type" value="Genomic_DNA"/>
</dbReference>
<reference evidence="1 2" key="1">
    <citation type="submission" date="2019-07" db="EMBL/GenBank/DDBJ databases">
        <title>Genome sequencing for Formosa sp. PS13.</title>
        <authorList>
            <person name="Park S.-J."/>
        </authorList>
    </citation>
    <scope>NUCLEOTIDE SEQUENCE [LARGE SCALE GENOMIC DNA]</scope>
    <source>
        <strain evidence="1 2">PS13</strain>
    </source>
</reference>
<gene>
    <name evidence="1" type="ORF">FNB79_02965</name>
</gene>
<dbReference type="OrthoDB" id="9812542at2"/>